<proteinExistence type="predicted"/>
<organism evidence="2 3">
    <name type="scientific">Chlorogloeopsis fritschii PCC 6912</name>
    <dbReference type="NCBI Taxonomy" id="211165"/>
    <lineage>
        <taxon>Bacteria</taxon>
        <taxon>Bacillati</taxon>
        <taxon>Cyanobacteriota</taxon>
        <taxon>Cyanophyceae</taxon>
        <taxon>Nostocales</taxon>
        <taxon>Chlorogloeopsidaceae</taxon>
        <taxon>Chlorogloeopsis</taxon>
    </lineage>
</organism>
<sequence>MLLKNRIKAIAGLISTISFLSLAQPAKGDIKSMCLSSELVKVIDRYTVVCRDESKEIDGVLVSLRRFNSNLKTMTWVSVVFTNKYPKSRLVTIDASWGQSINSQIIQFWLTGRTFEKWESTPNRKLINQYKNEVSMLLDIVEEPPMKF</sequence>
<accession>A0A3S0ZF00</accession>
<keyword evidence="1" id="KW-0732">Signal</keyword>
<dbReference type="AlphaFoldDB" id="A0A3S0ZF00"/>
<reference evidence="2 3" key="1">
    <citation type="journal article" date="2019" name="Genome Biol. Evol.">
        <title>Day and night: Metabolic profiles and evolutionary relationships of six axenic non-marine cyanobacteria.</title>
        <authorList>
            <person name="Will S.E."/>
            <person name="Henke P."/>
            <person name="Boedeker C."/>
            <person name="Huang S."/>
            <person name="Brinkmann H."/>
            <person name="Rohde M."/>
            <person name="Jarek M."/>
            <person name="Friedl T."/>
            <person name="Seufert S."/>
            <person name="Schumacher M."/>
            <person name="Overmann J."/>
            <person name="Neumann-Schaal M."/>
            <person name="Petersen J."/>
        </authorList>
    </citation>
    <scope>NUCLEOTIDE SEQUENCE [LARGE SCALE GENOMIC DNA]</scope>
    <source>
        <strain evidence="2 3">PCC 6912</strain>
    </source>
</reference>
<comment type="caution">
    <text evidence="2">The sequence shown here is derived from an EMBL/GenBank/DDBJ whole genome shotgun (WGS) entry which is preliminary data.</text>
</comment>
<feature type="chain" id="PRO_5018767012" evidence="1">
    <location>
        <begin position="24"/>
        <end position="148"/>
    </location>
</feature>
<keyword evidence="3" id="KW-1185">Reference proteome</keyword>
<dbReference type="STRING" id="211165.GCA_000317285_01812"/>
<dbReference type="EMBL" id="RSCJ01000027">
    <property type="protein sequence ID" value="RUR74911.1"/>
    <property type="molecule type" value="Genomic_DNA"/>
</dbReference>
<name>A0A3S0ZF00_CHLFR</name>
<evidence type="ECO:0000256" key="1">
    <source>
        <dbReference type="SAM" id="SignalP"/>
    </source>
</evidence>
<protein>
    <submittedName>
        <fullName evidence="2">Uncharacterized protein</fullName>
    </submittedName>
</protein>
<gene>
    <name evidence="2" type="ORF">PCC6912_50890</name>
</gene>
<dbReference type="RefSeq" id="WP_016879463.1">
    <property type="nucleotide sequence ID" value="NZ_CP170746.1"/>
</dbReference>
<dbReference type="Proteomes" id="UP000268857">
    <property type="component" value="Unassembled WGS sequence"/>
</dbReference>
<feature type="signal peptide" evidence="1">
    <location>
        <begin position="1"/>
        <end position="23"/>
    </location>
</feature>
<evidence type="ECO:0000313" key="2">
    <source>
        <dbReference type="EMBL" id="RUR74911.1"/>
    </source>
</evidence>
<evidence type="ECO:0000313" key="3">
    <source>
        <dbReference type="Proteomes" id="UP000268857"/>
    </source>
</evidence>